<name>A0A821PTH2_9BILA</name>
<comment type="caution">
    <text evidence="3">The sequence shown here is derived from an EMBL/GenBank/DDBJ whole genome shotgun (WGS) entry which is preliminary data.</text>
</comment>
<feature type="domain" description="BTB" evidence="2">
    <location>
        <begin position="54"/>
        <end position="123"/>
    </location>
</feature>
<dbReference type="InterPro" id="IPR052407">
    <property type="entry name" value="BTB_POZ_domain_cont_9"/>
</dbReference>
<dbReference type="InterPro" id="IPR000421">
    <property type="entry name" value="FA58C"/>
</dbReference>
<feature type="region of interest" description="Disordered" evidence="1">
    <location>
        <begin position="1"/>
        <end position="32"/>
    </location>
</feature>
<accession>A0A821PTH2</accession>
<dbReference type="AlphaFoldDB" id="A0A821PTH2"/>
<evidence type="ECO:0000313" key="4">
    <source>
        <dbReference type="Proteomes" id="UP000663838"/>
    </source>
</evidence>
<evidence type="ECO:0000259" key="2">
    <source>
        <dbReference type="PROSITE" id="PS50097"/>
    </source>
</evidence>
<dbReference type="GO" id="GO:0048512">
    <property type="term" value="P:circadian behavior"/>
    <property type="evidence" value="ECO:0007669"/>
    <property type="project" value="TreeGrafter"/>
</dbReference>
<proteinExistence type="predicted"/>
<dbReference type="Gene3D" id="2.60.120.260">
    <property type="entry name" value="Galactose-binding domain-like"/>
    <property type="match status" value="2"/>
</dbReference>
<dbReference type="FunFam" id="2.60.120.260:FF:000051">
    <property type="entry name" value="BTB/POZ domain-containing protein 9"/>
    <property type="match status" value="1"/>
</dbReference>
<dbReference type="EMBL" id="CAJOBS010002390">
    <property type="protein sequence ID" value="CAF4811717.1"/>
    <property type="molecule type" value="Genomic_DNA"/>
</dbReference>
<sequence>MSTWEEHVLSNSPTNDRNNGSKSDETPREGLGEINHTSELTIDFGKLYNQSDYSDVELIIESEHFFAHRTILAARSEYFRALLYGGLRESQHDNHAIEIKECKAAVFKILLRYIYTGQINLAKETEDTLLDLLGLVHQYGFEQLENSLSMYIQSILSLNNVCIIYDAACLYELNNLREHCALFIDSHAKEIITTNEFLALSPEALSSVVSRDSFFYPEIDIFYAIKNWHDYYYLNQKDQWKPFDNIVSKVRLTLMSMTELLSIVRYSNLFDLNQILDAIDIIHTESSSAMTVSNRTNYKNYRGRLRLNENLATKAYDAEVIEGERYFQNYFLSCGEVKQYLLDGEVINYDLDRGYTRHLIDDVHYICVKLGEPSIINHIKLLLWDKDTRTYSYYIEVSVDNRNWTRIIDYHLYLCRSWQKLYFTPIFYSRCWNTNNSINKVFHLVSMEVYYKRKSFAIVGDIHAPIENIATIEEGAIVSEGVSRVRNALINGDYQSYDWDTGYTCHQIGSGGIVIQLSQPYVVSSMRLLLWDCDNRSYSYYIETSPDNIKWSTVVDKRNTACRSWQILTFSPRIVVFVRICGTHNTANEVFHCVHVECPCQPDVLKLHLNEQRLNSPENSQEKNGIACEEFYNHFESWSKINKNSLLETHKILPFMIKPHYTEIIHSEQDDDE</sequence>
<dbReference type="SUPFAM" id="SSF49785">
    <property type="entry name" value="Galactose-binding domain-like"/>
    <property type="match status" value="2"/>
</dbReference>
<dbReference type="InterPro" id="IPR008979">
    <property type="entry name" value="Galactose-bd-like_sf"/>
</dbReference>
<dbReference type="Proteomes" id="UP000663838">
    <property type="component" value="Unassembled WGS sequence"/>
</dbReference>
<dbReference type="SUPFAM" id="SSF54695">
    <property type="entry name" value="POZ domain"/>
    <property type="match status" value="1"/>
</dbReference>
<dbReference type="GO" id="GO:0008344">
    <property type="term" value="P:adult locomotory behavior"/>
    <property type="evidence" value="ECO:0007669"/>
    <property type="project" value="TreeGrafter"/>
</dbReference>
<gene>
    <name evidence="3" type="ORF">TOA249_LOCUS24023</name>
</gene>
<dbReference type="PROSITE" id="PS50097">
    <property type="entry name" value="BTB"/>
    <property type="match status" value="1"/>
</dbReference>
<dbReference type="GO" id="GO:0005737">
    <property type="term" value="C:cytoplasm"/>
    <property type="evidence" value="ECO:0007669"/>
    <property type="project" value="TreeGrafter"/>
</dbReference>
<evidence type="ECO:0000313" key="3">
    <source>
        <dbReference type="EMBL" id="CAF4811717.1"/>
    </source>
</evidence>
<dbReference type="Gene3D" id="1.25.40.420">
    <property type="match status" value="1"/>
</dbReference>
<dbReference type="InterPro" id="IPR000210">
    <property type="entry name" value="BTB/POZ_dom"/>
</dbReference>
<dbReference type="GO" id="GO:0050804">
    <property type="term" value="P:modulation of chemical synaptic transmission"/>
    <property type="evidence" value="ECO:0007669"/>
    <property type="project" value="TreeGrafter"/>
</dbReference>
<protein>
    <recommendedName>
        <fullName evidence="2">BTB domain-containing protein</fullName>
    </recommendedName>
</protein>
<dbReference type="Gene3D" id="3.30.710.10">
    <property type="entry name" value="Potassium Channel Kv1.1, Chain A"/>
    <property type="match status" value="1"/>
</dbReference>
<organism evidence="3 4">
    <name type="scientific">Rotaria socialis</name>
    <dbReference type="NCBI Taxonomy" id="392032"/>
    <lineage>
        <taxon>Eukaryota</taxon>
        <taxon>Metazoa</taxon>
        <taxon>Spiralia</taxon>
        <taxon>Gnathifera</taxon>
        <taxon>Rotifera</taxon>
        <taxon>Eurotatoria</taxon>
        <taxon>Bdelloidea</taxon>
        <taxon>Philodinida</taxon>
        <taxon>Philodinidae</taxon>
        <taxon>Rotaria</taxon>
    </lineage>
</organism>
<feature type="compositionally biased region" description="Polar residues" evidence="1">
    <location>
        <begin position="9"/>
        <end position="21"/>
    </location>
</feature>
<feature type="compositionally biased region" description="Basic and acidic residues" evidence="1">
    <location>
        <begin position="22"/>
        <end position="31"/>
    </location>
</feature>
<dbReference type="Pfam" id="PF07707">
    <property type="entry name" value="BACK"/>
    <property type="match status" value="1"/>
</dbReference>
<dbReference type="PANTHER" id="PTHR46306">
    <property type="entry name" value="BTB/POZ DOMAIN-CONTAINING PROTEIN 9"/>
    <property type="match status" value="1"/>
</dbReference>
<dbReference type="SMART" id="SM00225">
    <property type="entry name" value="BTB"/>
    <property type="match status" value="1"/>
</dbReference>
<dbReference type="Pfam" id="PF00754">
    <property type="entry name" value="F5_F8_type_C"/>
    <property type="match status" value="1"/>
</dbReference>
<dbReference type="SMART" id="SM00875">
    <property type="entry name" value="BACK"/>
    <property type="match status" value="1"/>
</dbReference>
<dbReference type="PANTHER" id="PTHR46306:SF1">
    <property type="entry name" value="BTB_POZ DOMAIN-CONTAINING PROTEIN 9"/>
    <property type="match status" value="1"/>
</dbReference>
<reference evidence="3" key="1">
    <citation type="submission" date="2021-02" db="EMBL/GenBank/DDBJ databases">
        <authorList>
            <person name="Nowell W R."/>
        </authorList>
    </citation>
    <scope>NUCLEOTIDE SEQUENCE</scope>
</reference>
<dbReference type="InterPro" id="IPR011705">
    <property type="entry name" value="BACK"/>
</dbReference>
<dbReference type="Pfam" id="PF00651">
    <property type="entry name" value="BTB"/>
    <property type="match status" value="1"/>
</dbReference>
<dbReference type="InterPro" id="IPR011333">
    <property type="entry name" value="SKP1/BTB/POZ_sf"/>
</dbReference>
<evidence type="ECO:0000256" key="1">
    <source>
        <dbReference type="SAM" id="MobiDB-lite"/>
    </source>
</evidence>